<keyword evidence="7" id="KW-0539">Nucleus</keyword>
<name>A0A8T0II03_CERPU</name>
<evidence type="ECO:0000256" key="1">
    <source>
        <dbReference type="ARBA" id="ARBA00004604"/>
    </source>
</evidence>
<evidence type="ECO:0000256" key="5">
    <source>
        <dbReference type="ARBA" id="ARBA00022771"/>
    </source>
</evidence>
<dbReference type="GO" id="GO:0005730">
    <property type="term" value="C:nucleolus"/>
    <property type="evidence" value="ECO:0007669"/>
    <property type="project" value="UniProtKB-SubCell"/>
</dbReference>
<keyword evidence="10" id="KW-1185">Reference proteome</keyword>
<evidence type="ECO:0000313" key="9">
    <source>
        <dbReference type="EMBL" id="KAG0582506.1"/>
    </source>
</evidence>
<dbReference type="PANTHER" id="PTHR13214">
    <property type="entry name" value="ZINC FINGER PROTEIN 330"/>
    <property type="match status" value="1"/>
</dbReference>
<keyword evidence="4" id="KW-0677">Repeat</keyword>
<evidence type="ECO:0000256" key="3">
    <source>
        <dbReference type="ARBA" id="ARBA00022723"/>
    </source>
</evidence>
<comment type="subcellular location">
    <subcellularLocation>
        <location evidence="1">Nucleus</location>
        <location evidence="1">Nucleolus</location>
    </subcellularLocation>
</comment>
<comment type="similarity">
    <text evidence="2">Belongs to the NOA36 family.</text>
</comment>
<evidence type="ECO:0000256" key="4">
    <source>
        <dbReference type="ARBA" id="ARBA00022737"/>
    </source>
</evidence>
<feature type="region of interest" description="Disordered" evidence="8">
    <location>
        <begin position="272"/>
        <end position="344"/>
    </location>
</feature>
<evidence type="ECO:0000256" key="2">
    <source>
        <dbReference type="ARBA" id="ARBA00007212"/>
    </source>
</evidence>
<feature type="compositionally biased region" description="Acidic residues" evidence="8">
    <location>
        <begin position="281"/>
        <end position="312"/>
    </location>
</feature>
<dbReference type="InterPro" id="IPR010531">
    <property type="entry name" value="NOA36"/>
</dbReference>
<keyword evidence="3" id="KW-0479">Metal-binding</keyword>
<evidence type="ECO:0008006" key="11">
    <source>
        <dbReference type="Google" id="ProtNLM"/>
    </source>
</evidence>
<keyword evidence="6" id="KW-0862">Zinc</keyword>
<evidence type="ECO:0000313" key="10">
    <source>
        <dbReference type="Proteomes" id="UP000822688"/>
    </source>
</evidence>
<accession>A0A8T0II03</accession>
<dbReference type="PANTHER" id="PTHR13214:SF1">
    <property type="entry name" value="ZINC FINGER PROTEIN 330"/>
    <property type="match status" value="1"/>
</dbReference>
<gene>
    <name evidence="9" type="ORF">KC19_3G065500</name>
</gene>
<dbReference type="Proteomes" id="UP000822688">
    <property type="component" value="Chromosome 3"/>
</dbReference>
<proteinExistence type="inferred from homology"/>
<evidence type="ECO:0000256" key="8">
    <source>
        <dbReference type="SAM" id="MobiDB-lite"/>
    </source>
</evidence>
<evidence type="ECO:0000256" key="7">
    <source>
        <dbReference type="ARBA" id="ARBA00023242"/>
    </source>
</evidence>
<comment type="caution">
    <text evidence="9">The sequence shown here is derived from an EMBL/GenBank/DDBJ whole genome shotgun (WGS) entry which is preliminary data.</text>
</comment>
<protein>
    <recommendedName>
        <fullName evidence="11">Zinc finger protein</fullName>
    </recommendedName>
</protein>
<sequence>MPKRKTGARKKAEGMRIRQKEISNKKYVVDLGKHPCNQNMTCDYCHKTQKNRAFCYFCASFPKTPACAQCGKIKCMASSSDCVVRHPGRNVSGLGMVGAVCDFCEAFICHSRKCLTTHACSCPLVDATCIECERVVWDHGGRLFRCFSCDMWLCEDDQFEHQASCQQLDTETFHCLSCNRTGLYTCLRCKICFCDEHVKGVTNVAKRGEALMCKKCAYPLKETKDISVSVRIHKFGRQAAGGGDGGYDDYQEGTSGGDGGYGGYGGFSGYGGSYGGHTHDDDDEDDDDDDDDEEGSDDEEDDDEDDEEEDEYGGGQSVGMAALNIKEFKIEGGGSSNTKGKSSK</sequence>
<organism evidence="9 10">
    <name type="scientific">Ceratodon purpureus</name>
    <name type="common">Fire moss</name>
    <name type="synonym">Dicranum purpureum</name>
    <dbReference type="NCBI Taxonomy" id="3225"/>
    <lineage>
        <taxon>Eukaryota</taxon>
        <taxon>Viridiplantae</taxon>
        <taxon>Streptophyta</taxon>
        <taxon>Embryophyta</taxon>
        <taxon>Bryophyta</taxon>
        <taxon>Bryophytina</taxon>
        <taxon>Bryopsida</taxon>
        <taxon>Dicranidae</taxon>
        <taxon>Pseudoditrichales</taxon>
        <taxon>Ditrichaceae</taxon>
        <taxon>Ceratodon</taxon>
    </lineage>
</organism>
<dbReference type="AlphaFoldDB" id="A0A8T0II03"/>
<dbReference type="EMBL" id="CM026423">
    <property type="protein sequence ID" value="KAG0582506.1"/>
    <property type="molecule type" value="Genomic_DNA"/>
</dbReference>
<reference evidence="9" key="1">
    <citation type="submission" date="2020-06" db="EMBL/GenBank/DDBJ databases">
        <title>WGS assembly of Ceratodon purpureus strain R40.</title>
        <authorList>
            <person name="Carey S.B."/>
            <person name="Jenkins J."/>
            <person name="Shu S."/>
            <person name="Lovell J.T."/>
            <person name="Sreedasyam A."/>
            <person name="Maumus F."/>
            <person name="Tiley G.P."/>
            <person name="Fernandez-Pozo N."/>
            <person name="Barry K."/>
            <person name="Chen C."/>
            <person name="Wang M."/>
            <person name="Lipzen A."/>
            <person name="Daum C."/>
            <person name="Saski C.A."/>
            <person name="Payton A.C."/>
            <person name="Mcbreen J.C."/>
            <person name="Conrad R.E."/>
            <person name="Kollar L.M."/>
            <person name="Olsson S."/>
            <person name="Huttunen S."/>
            <person name="Landis J.B."/>
            <person name="Wickett N.J."/>
            <person name="Johnson M.G."/>
            <person name="Rensing S.A."/>
            <person name="Grimwood J."/>
            <person name="Schmutz J."/>
            <person name="Mcdaniel S.F."/>
        </authorList>
    </citation>
    <scope>NUCLEOTIDE SEQUENCE</scope>
    <source>
        <strain evidence="9">R40</strain>
    </source>
</reference>
<keyword evidence="5" id="KW-0863">Zinc-finger</keyword>
<dbReference type="Pfam" id="PF06524">
    <property type="entry name" value="NOA36"/>
    <property type="match status" value="1"/>
</dbReference>
<evidence type="ECO:0000256" key="6">
    <source>
        <dbReference type="ARBA" id="ARBA00022833"/>
    </source>
</evidence>
<dbReference type="GO" id="GO:0008270">
    <property type="term" value="F:zinc ion binding"/>
    <property type="evidence" value="ECO:0007669"/>
    <property type="project" value="UniProtKB-KW"/>
</dbReference>